<evidence type="ECO:0000259" key="6">
    <source>
        <dbReference type="PROSITE" id="PS51900"/>
    </source>
</evidence>
<dbReference type="InterPro" id="IPR013762">
    <property type="entry name" value="Integrase-like_cat_sf"/>
</dbReference>
<dbReference type="InterPro" id="IPR050090">
    <property type="entry name" value="Tyrosine_recombinase_XerCD"/>
</dbReference>
<evidence type="ECO:0000256" key="1">
    <source>
        <dbReference type="ARBA" id="ARBA00022908"/>
    </source>
</evidence>
<dbReference type="GO" id="GO:0003677">
    <property type="term" value="F:DNA binding"/>
    <property type="evidence" value="ECO:0007669"/>
    <property type="project" value="UniProtKB-UniRule"/>
</dbReference>
<dbReference type="Gene3D" id="1.10.443.10">
    <property type="entry name" value="Intergrase catalytic core"/>
    <property type="match status" value="1"/>
</dbReference>
<evidence type="ECO:0000256" key="4">
    <source>
        <dbReference type="PROSITE-ProRule" id="PRU01248"/>
    </source>
</evidence>
<organism evidence="7 8">
    <name type="scientific">Glutamicibacter soli</name>
    <dbReference type="NCBI Taxonomy" id="453836"/>
    <lineage>
        <taxon>Bacteria</taxon>
        <taxon>Bacillati</taxon>
        <taxon>Actinomycetota</taxon>
        <taxon>Actinomycetes</taxon>
        <taxon>Micrococcales</taxon>
        <taxon>Micrococcaceae</taxon>
        <taxon>Glutamicibacter</taxon>
    </lineage>
</organism>
<dbReference type="InterPro" id="IPR044068">
    <property type="entry name" value="CB"/>
</dbReference>
<dbReference type="AlphaFoldDB" id="A0A6L9G792"/>
<dbReference type="EMBL" id="WYDN01000039">
    <property type="protein sequence ID" value="NAZ17932.1"/>
    <property type="molecule type" value="Genomic_DNA"/>
</dbReference>
<gene>
    <name evidence="7" type="ORF">GT020_18025</name>
</gene>
<dbReference type="PROSITE" id="PS51900">
    <property type="entry name" value="CB"/>
    <property type="match status" value="1"/>
</dbReference>
<dbReference type="InterPro" id="IPR004107">
    <property type="entry name" value="Integrase_SAM-like_N"/>
</dbReference>
<keyword evidence="1" id="KW-0229">DNA integration</keyword>
<feature type="domain" description="Core-binding (CB)" evidence="6">
    <location>
        <begin position="3"/>
        <end position="89"/>
    </location>
</feature>
<evidence type="ECO:0000313" key="8">
    <source>
        <dbReference type="Proteomes" id="UP000477543"/>
    </source>
</evidence>
<dbReference type="GO" id="GO:0006310">
    <property type="term" value="P:DNA recombination"/>
    <property type="evidence" value="ECO:0007669"/>
    <property type="project" value="UniProtKB-KW"/>
</dbReference>
<dbReference type="RefSeq" id="WP_161450234.1">
    <property type="nucleotide sequence ID" value="NZ_WYDN01000039.1"/>
</dbReference>
<name>A0A6L9G792_9MICC</name>
<sequence>MNLDGQGVLTAFGQWLHLERGLADASVETEVWHAEKFLQWLPDPVDPALERLDAAMVLRYVAANAEHGYSRNYLKNRHRALRSFLRFLHVHAVTPRSLTDAVPAVAGWSLASVPRGLSIEQVDALLAGFDRDTAVGIRDRAMVLFMARLGMRRIEVSRLSLKDIDWHSGTFSVTGKGNQREQLPLLSELGEALRDYLLHARPRCDCPSLFITMRRPYRPVTPGVIGAVMSRASERAALPKVGAHRLRHTVAIRMLDSGSSLADIGKVLRHHSSLSTAIYAKTDLKRLSALARPWPEVRS</sequence>
<evidence type="ECO:0000256" key="2">
    <source>
        <dbReference type="ARBA" id="ARBA00023125"/>
    </source>
</evidence>
<dbReference type="Pfam" id="PF02899">
    <property type="entry name" value="Phage_int_SAM_1"/>
    <property type="match status" value="1"/>
</dbReference>
<keyword evidence="2 4" id="KW-0238">DNA-binding</keyword>
<dbReference type="Pfam" id="PF00589">
    <property type="entry name" value="Phage_integrase"/>
    <property type="match status" value="1"/>
</dbReference>
<dbReference type="Proteomes" id="UP000477543">
    <property type="component" value="Unassembled WGS sequence"/>
</dbReference>
<dbReference type="PROSITE" id="PS51898">
    <property type="entry name" value="TYR_RECOMBINASE"/>
    <property type="match status" value="1"/>
</dbReference>
<dbReference type="InterPro" id="IPR002104">
    <property type="entry name" value="Integrase_catalytic"/>
</dbReference>
<dbReference type="SUPFAM" id="SSF47823">
    <property type="entry name" value="lambda integrase-like, N-terminal domain"/>
    <property type="match status" value="1"/>
</dbReference>
<dbReference type="InterPro" id="IPR010998">
    <property type="entry name" value="Integrase_recombinase_N"/>
</dbReference>
<accession>A0A6L9G792</accession>
<dbReference type="PANTHER" id="PTHR30349:SF90">
    <property type="entry name" value="TYROSINE RECOMBINASE XERD"/>
    <property type="match status" value="1"/>
</dbReference>
<dbReference type="Gene3D" id="1.10.150.130">
    <property type="match status" value="1"/>
</dbReference>
<evidence type="ECO:0000313" key="7">
    <source>
        <dbReference type="EMBL" id="NAZ17932.1"/>
    </source>
</evidence>
<protein>
    <submittedName>
        <fullName evidence="7">Tyrosine-type recombinase/integrase</fullName>
    </submittedName>
</protein>
<dbReference type="SUPFAM" id="SSF56349">
    <property type="entry name" value="DNA breaking-rejoining enzymes"/>
    <property type="match status" value="1"/>
</dbReference>
<reference evidence="7 8" key="1">
    <citation type="submission" date="2020-01" db="EMBL/GenBank/DDBJ databases">
        <title>Glutamicibacter soli M275.</title>
        <authorList>
            <person name="Meng X."/>
        </authorList>
    </citation>
    <scope>NUCLEOTIDE SEQUENCE [LARGE SCALE GENOMIC DNA]</scope>
    <source>
        <strain evidence="7 8">M275</strain>
    </source>
</reference>
<comment type="caution">
    <text evidence="7">The sequence shown here is derived from an EMBL/GenBank/DDBJ whole genome shotgun (WGS) entry which is preliminary data.</text>
</comment>
<proteinExistence type="predicted"/>
<dbReference type="GO" id="GO:0015074">
    <property type="term" value="P:DNA integration"/>
    <property type="evidence" value="ECO:0007669"/>
    <property type="project" value="UniProtKB-KW"/>
</dbReference>
<feature type="domain" description="Tyr recombinase" evidence="5">
    <location>
        <begin position="112"/>
        <end position="292"/>
    </location>
</feature>
<dbReference type="InterPro" id="IPR011010">
    <property type="entry name" value="DNA_brk_join_enz"/>
</dbReference>
<evidence type="ECO:0000259" key="5">
    <source>
        <dbReference type="PROSITE" id="PS51898"/>
    </source>
</evidence>
<keyword evidence="3" id="KW-0233">DNA recombination</keyword>
<evidence type="ECO:0000256" key="3">
    <source>
        <dbReference type="ARBA" id="ARBA00023172"/>
    </source>
</evidence>
<dbReference type="PANTHER" id="PTHR30349">
    <property type="entry name" value="PHAGE INTEGRASE-RELATED"/>
    <property type="match status" value="1"/>
</dbReference>